<dbReference type="SUPFAM" id="SSF46785">
    <property type="entry name" value="Winged helix' DNA-binding domain"/>
    <property type="match status" value="1"/>
</dbReference>
<dbReference type="InterPro" id="IPR000835">
    <property type="entry name" value="HTH_MarR-typ"/>
</dbReference>
<name>A0A7W6G637_9SPHN</name>
<evidence type="ECO:0000256" key="1">
    <source>
        <dbReference type="SAM" id="MobiDB-lite"/>
    </source>
</evidence>
<evidence type="ECO:0000259" key="2">
    <source>
        <dbReference type="PROSITE" id="PS50995"/>
    </source>
</evidence>
<dbReference type="SMART" id="SM00347">
    <property type="entry name" value="HTH_MARR"/>
    <property type="match status" value="1"/>
</dbReference>
<dbReference type="Proteomes" id="UP000548867">
    <property type="component" value="Unassembled WGS sequence"/>
</dbReference>
<keyword evidence="4" id="KW-1185">Reference proteome</keyword>
<dbReference type="InterPro" id="IPR036388">
    <property type="entry name" value="WH-like_DNA-bd_sf"/>
</dbReference>
<protein>
    <submittedName>
        <fullName evidence="3">DNA-binding MarR family transcriptional regulator</fullName>
    </submittedName>
</protein>
<feature type="compositionally biased region" description="Low complexity" evidence="1">
    <location>
        <begin position="1"/>
        <end position="10"/>
    </location>
</feature>
<comment type="caution">
    <text evidence="3">The sequence shown here is derived from an EMBL/GenBank/DDBJ whole genome shotgun (WGS) entry which is preliminary data.</text>
</comment>
<keyword evidence="3" id="KW-0238">DNA-binding</keyword>
<accession>A0A7W6G637</accession>
<evidence type="ECO:0000313" key="4">
    <source>
        <dbReference type="Proteomes" id="UP000548867"/>
    </source>
</evidence>
<dbReference type="InterPro" id="IPR036390">
    <property type="entry name" value="WH_DNA-bd_sf"/>
</dbReference>
<gene>
    <name evidence="3" type="ORF">GGR38_001832</name>
</gene>
<evidence type="ECO:0000313" key="3">
    <source>
        <dbReference type="EMBL" id="MBB3954883.1"/>
    </source>
</evidence>
<dbReference type="AlphaFoldDB" id="A0A7W6G637"/>
<dbReference type="EMBL" id="JACIDX010000006">
    <property type="protein sequence ID" value="MBB3954883.1"/>
    <property type="molecule type" value="Genomic_DNA"/>
</dbReference>
<dbReference type="Gene3D" id="1.10.10.10">
    <property type="entry name" value="Winged helix-like DNA-binding domain superfamily/Winged helix DNA-binding domain"/>
    <property type="match status" value="1"/>
</dbReference>
<dbReference type="GO" id="GO:0003700">
    <property type="term" value="F:DNA-binding transcription factor activity"/>
    <property type="evidence" value="ECO:0007669"/>
    <property type="project" value="InterPro"/>
</dbReference>
<organism evidence="3 4">
    <name type="scientific">Novosphingobium sediminicola</name>
    <dbReference type="NCBI Taxonomy" id="563162"/>
    <lineage>
        <taxon>Bacteria</taxon>
        <taxon>Pseudomonadati</taxon>
        <taxon>Pseudomonadota</taxon>
        <taxon>Alphaproteobacteria</taxon>
        <taxon>Sphingomonadales</taxon>
        <taxon>Sphingomonadaceae</taxon>
        <taxon>Novosphingobium</taxon>
    </lineage>
</organism>
<feature type="domain" description="HTH marR-type" evidence="2">
    <location>
        <begin position="28"/>
        <end position="164"/>
    </location>
</feature>
<dbReference type="PROSITE" id="PS50995">
    <property type="entry name" value="HTH_MARR_2"/>
    <property type="match status" value="1"/>
</dbReference>
<feature type="region of interest" description="Disordered" evidence="1">
    <location>
        <begin position="1"/>
        <end position="24"/>
    </location>
</feature>
<proteinExistence type="predicted"/>
<reference evidence="3 4" key="1">
    <citation type="submission" date="2020-08" db="EMBL/GenBank/DDBJ databases">
        <title>Genomic Encyclopedia of Type Strains, Phase IV (KMG-IV): sequencing the most valuable type-strain genomes for metagenomic binning, comparative biology and taxonomic classification.</title>
        <authorList>
            <person name="Goeker M."/>
        </authorList>
    </citation>
    <scope>NUCLEOTIDE SEQUENCE [LARGE SCALE GENOMIC DNA]</scope>
    <source>
        <strain evidence="3 4">DSM 27057</strain>
    </source>
</reference>
<dbReference type="GO" id="GO:0003677">
    <property type="term" value="F:DNA binding"/>
    <property type="evidence" value="ECO:0007669"/>
    <property type="project" value="UniProtKB-KW"/>
</dbReference>
<sequence length="181" mass="19332">MNSSNSMSSSQPEDLAPEPGAAPSEDGLTELLIGLLKLCSLIGDPMKVGVCDPVGASTNEVKVVMALAGEGPLAGHDLVHITAMSAMNVSRAIAGAKARGWVEDFNDPENRRRRPVRLTSAGEGAYRQMQPMLHDVAQSLLGKLTVRQRREMGHLTDLVLRRIAEWNAAQPQDHSGDQAGS</sequence>